<organism evidence="1 2">
    <name type="scientific">Phytohabitans houttuyneae</name>
    <dbReference type="NCBI Taxonomy" id="1076126"/>
    <lineage>
        <taxon>Bacteria</taxon>
        <taxon>Bacillati</taxon>
        <taxon>Actinomycetota</taxon>
        <taxon>Actinomycetes</taxon>
        <taxon>Micromonosporales</taxon>
        <taxon>Micromonosporaceae</taxon>
    </lineage>
</organism>
<sequence length="181" mass="18861">MTWLVLAGLLTVLILTLLNLSLTAALIRYVRERDAADTHHRPPAFATGQRVGSFQAWTVAGDAVSEQDLDGGDSLVAFVSAGCPPCQDVLAQLETGVPLPERRLFVFVFGDDADAASVAARLPRAVVARTEVAGQVGDAFGGVEGYPRLMLVSDAVVTAVGLTLEQVVQAAALPVPTGSHA</sequence>
<comment type="caution">
    <text evidence="1">The sequence shown here is derived from an EMBL/GenBank/DDBJ whole genome shotgun (WGS) entry which is preliminary data.</text>
</comment>
<keyword evidence="2" id="KW-1185">Reference proteome</keyword>
<dbReference type="SUPFAM" id="SSF52833">
    <property type="entry name" value="Thioredoxin-like"/>
    <property type="match status" value="1"/>
</dbReference>
<dbReference type="RefSeq" id="WP_173059178.1">
    <property type="nucleotide sequence ID" value="NZ_BAABGO010000029.1"/>
</dbReference>
<protein>
    <recommendedName>
        <fullName evidence="3">Thioredoxin domain-containing protein</fullName>
    </recommendedName>
</protein>
<name>A0A6V8KER8_9ACTN</name>
<evidence type="ECO:0008006" key="3">
    <source>
        <dbReference type="Google" id="ProtNLM"/>
    </source>
</evidence>
<reference evidence="1 2" key="2">
    <citation type="submission" date="2020-03" db="EMBL/GenBank/DDBJ databases">
        <authorList>
            <person name="Ichikawa N."/>
            <person name="Kimura A."/>
            <person name="Kitahashi Y."/>
            <person name="Uohara A."/>
        </authorList>
    </citation>
    <scope>NUCLEOTIDE SEQUENCE [LARGE SCALE GENOMIC DNA]</scope>
    <source>
        <strain evidence="1 2">NBRC 108639</strain>
    </source>
</reference>
<reference evidence="1 2" key="1">
    <citation type="submission" date="2020-03" db="EMBL/GenBank/DDBJ databases">
        <title>Whole genome shotgun sequence of Phytohabitans houttuyneae NBRC 108639.</title>
        <authorList>
            <person name="Komaki H."/>
            <person name="Tamura T."/>
        </authorList>
    </citation>
    <scope>NUCLEOTIDE SEQUENCE [LARGE SCALE GENOMIC DNA]</scope>
    <source>
        <strain evidence="1 2">NBRC 108639</strain>
    </source>
</reference>
<accession>A0A6V8KER8</accession>
<dbReference type="AlphaFoldDB" id="A0A6V8KER8"/>
<dbReference type="EMBL" id="BLPF01000002">
    <property type="protein sequence ID" value="GFJ80838.1"/>
    <property type="molecule type" value="Genomic_DNA"/>
</dbReference>
<gene>
    <name evidence="1" type="ORF">Phou_050180</name>
</gene>
<evidence type="ECO:0000313" key="2">
    <source>
        <dbReference type="Proteomes" id="UP000482800"/>
    </source>
</evidence>
<dbReference type="Gene3D" id="3.40.30.10">
    <property type="entry name" value="Glutaredoxin"/>
    <property type="match status" value="1"/>
</dbReference>
<evidence type="ECO:0000313" key="1">
    <source>
        <dbReference type="EMBL" id="GFJ80838.1"/>
    </source>
</evidence>
<proteinExistence type="predicted"/>
<dbReference type="InterPro" id="IPR036249">
    <property type="entry name" value="Thioredoxin-like_sf"/>
</dbReference>
<dbReference type="Proteomes" id="UP000482800">
    <property type="component" value="Unassembled WGS sequence"/>
</dbReference>